<comment type="caution">
    <text evidence="1">The sequence shown here is derived from an EMBL/GenBank/DDBJ whole genome shotgun (WGS) entry which is preliminary data.</text>
</comment>
<reference evidence="1" key="1">
    <citation type="submission" date="2019-08" db="EMBL/GenBank/DDBJ databases">
        <authorList>
            <person name="Kucharzyk K."/>
            <person name="Murdoch R.W."/>
            <person name="Higgins S."/>
            <person name="Loffler F."/>
        </authorList>
    </citation>
    <scope>NUCLEOTIDE SEQUENCE</scope>
</reference>
<accession>A0A645E8K7</accession>
<organism evidence="1">
    <name type="scientific">bioreactor metagenome</name>
    <dbReference type="NCBI Taxonomy" id="1076179"/>
    <lineage>
        <taxon>unclassified sequences</taxon>
        <taxon>metagenomes</taxon>
        <taxon>ecological metagenomes</taxon>
    </lineage>
</organism>
<protein>
    <submittedName>
        <fullName evidence="1">Uncharacterized protein</fullName>
    </submittedName>
</protein>
<dbReference type="EMBL" id="VSSQ01043447">
    <property type="protein sequence ID" value="MPM97133.1"/>
    <property type="molecule type" value="Genomic_DNA"/>
</dbReference>
<evidence type="ECO:0000313" key="1">
    <source>
        <dbReference type="EMBL" id="MPM97133.1"/>
    </source>
</evidence>
<name>A0A645E8K7_9ZZZZ</name>
<sequence length="161" mass="18283">MDADGDRFAERADFKRQVIGQYVEKVCGNCGVLSHAAVGIDAYDAQRFAHMVVARAAYKTFAAPFRREQQHMLPFFDAAGGIVGLFNDARKLMRKYERRLGAWMFTVIYRQIRSADAGMRNLNNRFTHAAFGHRYVHTFNGVRGCVDKSFHSILPPYNLTG</sequence>
<proteinExistence type="predicted"/>
<gene>
    <name evidence="1" type="ORF">SDC9_144306</name>
</gene>
<dbReference type="AlphaFoldDB" id="A0A645E8K7"/>